<evidence type="ECO:0000256" key="2">
    <source>
        <dbReference type="SAM" id="MobiDB-lite"/>
    </source>
</evidence>
<evidence type="ECO:0000313" key="5">
    <source>
        <dbReference type="Proteomes" id="UP000679498"/>
    </source>
</evidence>
<dbReference type="Gene3D" id="2.20.230.10">
    <property type="entry name" value="Resuscitation-promoting factor rpfb"/>
    <property type="match status" value="1"/>
</dbReference>
<accession>A0ABX8GF15</accession>
<keyword evidence="5" id="KW-1185">Reference proteome</keyword>
<reference evidence="4 5" key="1">
    <citation type="submission" date="2021-05" db="EMBL/GenBank/DDBJ databases">
        <title>Biocontrol using Exiguobacterium acetylicum SI17 against litchi downy blight caused by Peronophythora litchii.</title>
        <authorList>
            <person name="Zheng L."/>
        </authorList>
    </citation>
    <scope>NUCLEOTIDE SEQUENCE [LARGE SCALE GENOMIC DNA]</scope>
    <source>
        <strain evidence="4 5">SI17</strain>
    </source>
</reference>
<feature type="region of interest" description="Disordered" evidence="2">
    <location>
        <begin position="364"/>
        <end position="452"/>
    </location>
</feature>
<feature type="domain" description="G5" evidence="3">
    <location>
        <begin position="289"/>
        <end position="367"/>
    </location>
</feature>
<feature type="compositionally biased region" description="Acidic residues" evidence="2">
    <location>
        <begin position="376"/>
        <end position="388"/>
    </location>
</feature>
<feature type="compositionally biased region" description="Low complexity" evidence="2">
    <location>
        <begin position="414"/>
        <end position="432"/>
    </location>
</feature>
<evidence type="ECO:0000259" key="3">
    <source>
        <dbReference type="PROSITE" id="PS51109"/>
    </source>
</evidence>
<dbReference type="EMBL" id="CP075897">
    <property type="protein sequence ID" value="QWB31752.1"/>
    <property type="molecule type" value="Genomic_DNA"/>
</dbReference>
<evidence type="ECO:0000256" key="1">
    <source>
        <dbReference type="ARBA" id="ARBA00022729"/>
    </source>
</evidence>
<gene>
    <name evidence="4" type="ORF">KKI46_11790</name>
</gene>
<keyword evidence="1" id="KW-0732">Signal</keyword>
<dbReference type="Pfam" id="PF07501">
    <property type="entry name" value="G5"/>
    <property type="match status" value="1"/>
</dbReference>
<evidence type="ECO:0000313" key="4">
    <source>
        <dbReference type="EMBL" id="QWB31752.1"/>
    </source>
</evidence>
<proteinExistence type="predicted"/>
<protein>
    <submittedName>
        <fullName evidence="4">VanW family protein</fullName>
    </submittedName>
</protein>
<dbReference type="Proteomes" id="UP000679498">
    <property type="component" value="Chromosome"/>
</dbReference>
<dbReference type="InterPro" id="IPR011098">
    <property type="entry name" value="G5_dom"/>
</dbReference>
<dbReference type="PROSITE" id="PS51109">
    <property type="entry name" value="G5"/>
    <property type="match status" value="1"/>
</dbReference>
<organism evidence="4 5">
    <name type="scientific">Exiguobacterium acetylicum</name>
    <name type="common">Brevibacterium acetylicum</name>
    <dbReference type="NCBI Taxonomy" id="41170"/>
    <lineage>
        <taxon>Bacteria</taxon>
        <taxon>Bacillati</taxon>
        <taxon>Bacillota</taxon>
        <taxon>Bacilli</taxon>
        <taxon>Bacillales</taxon>
        <taxon>Bacillales Family XII. Incertae Sedis</taxon>
        <taxon>Exiguobacterium</taxon>
    </lineage>
</organism>
<dbReference type="SMART" id="SM01208">
    <property type="entry name" value="G5"/>
    <property type="match status" value="1"/>
</dbReference>
<name>A0ABX8GF15_EXIAC</name>
<feature type="compositionally biased region" description="Low complexity" evidence="2">
    <location>
        <begin position="389"/>
        <end position="402"/>
    </location>
</feature>
<sequence length="452" mass="48561">MINPKRFVIHTLLLLVLIALIYVPSFALISFTGKATAPTTFSETARIGSVPVSGMDRKEAQSKVEKAITEWTKKTPLTTGTGEETTPIPTEVVTINAADSVKKASSKKGGDLMVTVDEASLENFLATQPISYSDEQLVTFKTWLIDTSKTLQEGNFDPAQSDAAVDPTGEVVSTVSFSTRSAAEEQMITAMMNVEIKPGQLMNVKTYGMDAVAGSYVGSKLYELFAKTPFEIVERMPHAALPDGVTLGYDVKIDEKTDFAVRNTQASIYRVIATQNGSDVTLELRGTPFKETVTTVLEGEKTIPFRTITRYSATLTAGTTSDTQAGEEGKSIEVYRVTKTAQGEKKQLLSLDFYSAIPAIVTKSSQEEQAPVVVPEPEDDTNSDDSTDTNDSNDSTDTNNDQTTDEPQTDGVETPDTPTSPTSPTTPDTPDSNETGDPASPVEGETTGEPVG</sequence>